<proteinExistence type="predicted"/>
<evidence type="ECO:0000313" key="3">
    <source>
        <dbReference type="Proteomes" id="UP001187343"/>
    </source>
</evidence>
<name>A0AA88TQQ0_9TELE</name>
<dbReference type="SUPFAM" id="SSF81296">
    <property type="entry name" value="E set domains"/>
    <property type="match status" value="1"/>
</dbReference>
<dbReference type="Gene3D" id="2.60.40.10">
    <property type="entry name" value="Immunoglobulins"/>
    <property type="match status" value="1"/>
</dbReference>
<gene>
    <name evidence="2" type="ORF">Q8A67_018398</name>
</gene>
<dbReference type="InterPro" id="IPR050473">
    <property type="entry name" value="A2M/Complement_sys"/>
</dbReference>
<dbReference type="EMBL" id="JAUYZG010000018">
    <property type="protein sequence ID" value="KAK2881130.1"/>
    <property type="molecule type" value="Genomic_DNA"/>
</dbReference>
<dbReference type="InterPro" id="IPR014756">
    <property type="entry name" value="Ig_E-set"/>
</dbReference>
<dbReference type="PANTHER" id="PTHR11412:SF150">
    <property type="entry name" value="ALPHA-2-MACROGLOBULIN-RELATED"/>
    <property type="match status" value="1"/>
</dbReference>
<accession>A0AA88TQQ0</accession>
<protein>
    <recommendedName>
        <fullName evidence="1">Alpha-2-macroglobulin domain-containing protein</fullName>
    </recommendedName>
</protein>
<evidence type="ECO:0000259" key="1">
    <source>
        <dbReference type="SMART" id="SM01360"/>
    </source>
</evidence>
<dbReference type="Proteomes" id="UP001187343">
    <property type="component" value="Unassembled WGS sequence"/>
</dbReference>
<dbReference type="Pfam" id="PF00207">
    <property type="entry name" value="A2M"/>
    <property type="match status" value="1"/>
</dbReference>
<sequence>MLVGDSAQVPVTVPDTIASCEMEAFCLSSKGLGLAPPAQLTVFQPFFLDLSLPYSIIRGEIIELKATVFNYLSKCIMVKVTPAPSSDYTLKASSDDQYSSCLCANGRQTFKWILTPSVLGVLNITVSAEAEVSQTVTCDSLSEEVDLTLPKDVIEGSAISSVSVIGNIYIY</sequence>
<organism evidence="2 3">
    <name type="scientific">Cirrhinus molitorella</name>
    <name type="common">mud carp</name>
    <dbReference type="NCBI Taxonomy" id="172907"/>
    <lineage>
        <taxon>Eukaryota</taxon>
        <taxon>Metazoa</taxon>
        <taxon>Chordata</taxon>
        <taxon>Craniata</taxon>
        <taxon>Vertebrata</taxon>
        <taxon>Euteleostomi</taxon>
        <taxon>Actinopterygii</taxon>
        <taxon>Neopterygii</taxon>
        <taxon>Teleostei</taxon>
        <taxon>Ostariophysi</taxon>
        <taxon>Cypriniformes</taxon>
        <taxon>Cyprinidae</taxon>
        <taxon>Labeoninae</taxon>
        <taxon>Labeonini</taxon>
        <taxon>Cirrhinus</taxon>
    </lineage>
</organism>
<feature type="domain" description="Alpha-2-macroglobulin" evidence="1">
    <location>
        <begin position="2"/>
        <end position="82"/>
    </location>
</feature>
<dbReference type="GO" id="GO:0004866">
    <property type="term" value="F:endopeptidase inhibitor activity"/>
    <property type="evidence" value="ECO:0007669"/>
    <property type="project" value="InterPro"/>
</dbReference>
<keyword evidence="3" id="KW-1185">Reference proteome</keyword>
<dbReference type="InterPro" id="IPR001599">
    <property type="entry name" value="Macroglobln_a2"/>
</dbReference>
<dbReference type="GO" id="GO:0007399">
    <property type="term" value="P:nervous system development"/>
    <property type="evidence" value="ECO:0007669"/>
    <property type="project" value="UniProtKB-ARBA"/>
</dbReference>
<dbReference type="AlphaFoldDB" id="A0AA88TQQ0"/>
<dbReference type="Gene3D" id="2.20.130.20">
    <property type="match status" value="1"/>
</dbReference>
<dbReference type="PANTHER" id="PTHR11412">
    <property type="entry name" value="MACROGLOBULIN / COMPLEMENT"/>
    <property type="match status" value="1"/>
</dbReference>
<dbReference type="InterPro" id="IPR013783">
    <property type="entry name" value="Ig-like_fold"/>
</dbReference>
<comment type="caution">
    <text evidence="2">The sequence shown here is derived from an EMBL/GenBank/DDBJ whole genome shotgun (WGS) entry which is preliminary data.</text>
</comment>
<evidence type="ECO:0000313" key="2">
    <source>
        <dbReference type="EMBL" id="KAK2881130.1"/>
    </source>
</evidence>
<dbReference type="SMART" id="SM01360">
    <property type="entry name" value="A2M"/>
    <property type="match status" value="1"/>
</dbReference>
<reference evidence="2" key="1">
    <citation type="submission" date="2023-08" db="EMBL/GenBank/DDBJ databases">
        <title>Chromosome-level Genome Assembly of mud carp (Cirrhinus molitorella).</title>
        <authorList>
            <person name="Liu H."/>
        </authorList>
    </citation>
    <scope>NUCLEOTIDE SEQUENCE</scope>
    <source>
        <strain evidence="2">Prfri</strain>
        <tissue evidence="2">Muscle</tissue>
    </source>
</reference>